<dbReference type="GO" id="GO:1990904">
    <property type="term" value="C:ribonucleoprotein complex"/>
    <property type="evidence" value="ECO:0007669"/>
    <property type="project" value="UniProtKB-KW"/>
</dbReference>
<keyword evidence="3" id="KW-0067">ATP-binding</keyword>
<dbReference type="Gene3D" id="3.30.70.600">
    <property type="entry name" value="Ribosomal protein S10 domain"/>
    <property type="match status" value="1"/>
</dbReference>
<dbReference type="PANTHER" id="PTHR10492">
    <property type="match status" value="1"/>
</dbReference>
<dbReference type="FunFam" id="3.40.50.300:FF:002884">
    <property type="entry name" value="ATP-dependent DNA helicase"/>
    <property type="match status" value="1"/>
</dbReference>
<dbReference type="EC" id="5.6.2.3" evidence="3"/>
<dbReference type="CDD" id="cd18809">
    <property type="entry name" value="SF1_C_RecD"/>
    <property type="match status" value="1"/>
</dbReference>
<accession>A0A3L6F3A3</accession>
<organism evidence="9">
    <name type="scientific">Zea mays</name>
    <name type="common">Maize</name>
    <dbReference type="NCBI Taxonomy" id="4577"/>
    <lineage>
        <taxon>Eukaryota</taxon>
        <taxon>Viridiplantae</taxon>
        <taxon>Streptophyta</taxon>
        <taxon>Embryophyta</taxon>
        <taxon>Tracheophyta</taxon>
        <taxon>Spermatophyta</taxon>
        <taxon>Magnoliopsida</taxon>
        <taxon>Liliopsida</taxon>
        <taxon>Poales</taxon>
        <taxon>Poaceae</taxon>
        <taxon>PACMAD clade</taxon>
        <taxon>Panicoideae</taxon>
        <taxon>Andropogonodae</taxon>
        <taxon>Andropogoneae</taxon>
        <taxon>Tripsacinae</taxon>
        <taxon>Zea</taxon>
    </lineage>
</organism>
<feature type="region of interest" description="Disordered" evidence="4">
    <location>
        <begin position="293"/>
        <end position="314"/>
    </location>
</feature>
<dbReference type="Pfam" id="PF05970">
    <property type="entry name" value="PIF1"/>
    <property type="match status" value="1"/>
</dbReference>
<dbReference type="PANTHER" id="PTHR10492:SF92">
    <property type="entry name" value="ATP-DEPENDENT DNA HELICASE"/>
    <property type="match status" value="1"/>
</dbReference>
<keyword evidence="1" id="KW-0689">Ribosomal protein</keyword>
<keyword evidence="3" id="KW-0234">DNA repair</keyword>
<comment type="similarity">
    <text evidence="3">Belongs to the helicase family.</text>
</comment>
<protein>
    <recommendedName>
        <fullName evidence="3">ATP-dependent DNA helicase</fullName>
        <ecNumber evidence="3">5.6.2.3</ecNumber>
    </recommendedName>
</protein>
<comment type="catalytic activity">
    <reaction evidence="3">
        <text>ATP + H2O = ADP + phosphate + H(+)</text>
        <dbReference type="Rhea" id="RHEA:13065"/>
        <dbReference type="ChEBI" id="CHEBI:15377"/>
        <dbReference type="ChEBI" id="CHEBI:15378"/>
        <dbReference type="ChEBI" id="CHEBI:30616"/>
        <dbReference type="ChEBI" id="CHEBI:43474"/>
        <dbReference type="ChEBI" id="CHEBI:456216"/>
        <dbReference type="EC" id="5.6.2.3"/>
    </reaction>
</comment>
<dbReference type="GO" id="GO:0005840">
    <property type="term" value="C:ribosome"/>
    <property type="evidence" value="ECO:0007669"/>
    <property type="project" value="UniProtKB-KW"/>
</dbReference>
<dbReference type="Gene3D" id="3.40.50.300">
    <property type="entry name" value="P-loop containing nucleotide triphosphate hydrolases"/>
    <property type="match status" value="2"/>
</dbReference>
<keyword evidence="3" id="KW-0227">DNA damage</keyword>
<dbReference type="EMBL" id="NCVQ01000005">
    <property type="protein sequence ID" value="PWZ26127.1"/>
    <property type="molecule type" value="Genomic_DNA"/>
</dbReference>
<feature type="domain" description="Small ribosomal subunit protein uS10" evidence="5">
    <location>
        <begin position="36"/>
        <end position="75"/>
    </location>
</feature>
<evidence type="ECO:0000259" key="5">
    <source>
        <dbReference type="Pfam" id="PF00338"/>
    </source>
</evidence>
<dbReference type="GO" id="GO:0016887">
    <property type="term" value="F:ATP hydrolysis activity"/>
    <property type="evidence" value="ECO:0007669"/>
    <property type="project" value="RHEA"/>
</dbReference>
<evidence type="ECO:0000259" key="8">
    <source>
        <dbReference type="Pfam" id="PF21530"/>
    </source>
</evidence>
<dbReference type="InterPro" id="IPR027486">
    <property type="entry name" value="Ribosomal_uS10_dom"/>
</dbReference>
<keyword evidence="3" id="KW-0233">DNA recombination</keyword>
<feature type="compositionally biased region" description="Polar residues" evidence="4">
    <location>
        <begin position="297"/>
        <end position="309"/>
    </location>
</feature>
<feature type="domain" description="DNA helicase Pif1-like 2B" evidence="8">
    <location>
        <begin position="1336"/>
        <end position="1382"/>
    </location>
</feature>
<keyword evidence="3" id="KW-0547">Nucleotide-binding</keyword>
<keyword evidence="2" id="KW-0687">Ribonucleoprotein</keyword>
<comment type="caution">
    <text evidence="9">The sequence shown here is derived from an EMBL/GenBank/DDBJ whole genome shotgun (WGS) entry which is preliminary data.</text>
</comment>
<evidence type="ECO:0000256" key="4">
    <source>
        <dbReference type="SAM" id="MobiDB-lite"/>
    </source>
</evidence>
<feature type="domain" description="Helitron helicase-like" evidence="7">
    <location>
        <begin position="581"/>
        <end position="694"/>
    </location>
</feature>
<comment type="cofactor">
    <cofactor evidence="3">
        <name>Mg(2+)</name>
        <dbReference type="ChEBI" id="CHEBI:18420"/>
    </cofactor>
</comment>
<evidence type="ECO:0000259" key="7">
    <source>
        <dbReference type="Pfam" id="PF14214"/>
    </source>
</evidence>
<dbReference type="InterPro" id="IPR010285">
    <property type="entry name" value="DNA_helicase_pif1-like_DEAD"/>
</dbReference>
<keyword evidence="3 9" id="KW-0347">Helicase</keyword>
<dbReference type="InterPro" id="IPR027417">
    <property type="entry name" value="P-loop_NTPase"/>
</dbReference>
<dbReference type="Pfam" id="PF14214">
    <property type="entry name" value="Helitron_like_N"/>
    <property type="match status" value="1"/>
</dbReference>
<evidence type="ECO:0000256" key="1">
    <source>
        <dbReference type="ARBA" id="ARBA00022980"/>
    </source>
</evidence>
<dbReference type="InterPro" id="IPR049163">
    <property type="entry name" value="Pif1-like_2B_dom"/>
</dbReference>
<dbReference type="Pfam" id="PF00338">
    <property type="entry name" value="Ribosomal_S10"/>
    <property type="match status" value="1"/>
</dbReference>
<evidence type="ECO:0000256" key="2">
    <source>
        <dbReference type="ARBA" id="ARBA00023274"/>
    </source>
</evidence>
<dbReference type="GO" id="GO:0006281">
    <property type="term" value="P:DNA repair"/>
    <property type="evidence" value="ECO:0007669"/>
    <property type="project" value="UniProtKB-KW"/>
</dbReference>
<feature type="domain" description="DNA helicase Pif1-like DEAD-box helicase" evidence="6">
    <location>
        <begin position="1038"/>
        <end position="1227"/>
    </location>
</feature>
<feature type="region of interest" description="Disordered" evidence="4">
    <location>
        <begin position="122"/>
        <end position="154"/>
    </location>
</feature>
<dbReference type="GO" id="GO:0043139">
    <property type="term" value="F:5'-3' DNA helicase activity"/>
    <property type="evidence" value="ECO:0007669"/>
    <property type="project" value="UniProtKB-EC"/>
</dbReference>
<sequence>MVEQTSLGPFSALRTQELSIWRILVWRWCRAVCRDCADLVKGAKDKHLRVKGPVRIPTKVLRITTRVSPCGEDQIGHNASRKPFTDISNNIIRGDQNELLGPMVDAKERKRKRDRERYAAMSVEQKNEKNRKRREARQRNKGHNVMPNVSGGDQNEQLRLYNQTPRRKEGKLEYIRKRRALQASTLNQGSIAMEVPTYTSEVVHPTSDVSEPDSSSDNACDWVILEYTSTPFMLASTQTEDVGSPDMSTEPLRRKHHVLRGERQAILARQNKKFEANIARNMATLTEDTISDVGQMDDSTQPGSTIEINNTDEDTNEDFEIDGTQDQSVVPDVPDPYDKVYSNIPEETHMLKHVPDCGYCTTKKFEYEPPGFCCRGGKVELAPLETPPQLKRLWDIADSDARHFRDNISLEHRYHKCREDQIQKDQEVIKQIVGILRGNPYSEHLRSMGHVENLADYHIAFNLDQTLNQKTYNTPLTLEVAAVWIEGSERRGQFSKSVMLHGKDRSSHDIRSYHGCYNALSYPLFFPRGELGWHANIPKIRPGVFNPILHGKRLFQQFAVDTYIKIESSHLDFIHGDVRAEKVGKRTVLSPSFIGGPRDMRRRYMDAMALVRKFGKPDIFLTMTCNPNWDEIRRELLPGQTPQDHSDLVVRVFHAKLQELKHRLTKQDILGKVRAYIYVVEFQKRGLPHAHFLLIMQRKYKLTCPEQYDLLISAEIPSNKYPELRKMVIKHMMHGPCGSLNPNCPCTKGRASCKNQYPRHFREATMQGKDSYPNYRRRDDGRKEKLQLHLPNMHMVTFHERQMVERVVNRPGADRSMITTYFEANKLYEEARGIMYRDFPERYTWKQRKVWQRRKRNTGGQVGRIVSALPSEGERFYLRLLLNHVTGATSYVDLRTVDGDTLPSFREAAQRRGLLEADNTIDECLNEATLYQMPSVLRRLFATILVYCEPNDVAELWQRHLDTMSEDYHRITQSKTHLQQMVLIDIRNMLQSMGKDIKTFPLPAIIDRYDDSQGIDREIYEELSIEATTEDVALQETLNEEQKSAYEKILSIVDTSNGGVFFVDGPGGTGKTYLYKALLAVLRSQDKIAVATATSGVAASIMPGGRTAHSRFKIPLTIDDGAICTFTKQSGTSKLLQKASLIIWDEASMVKRQSIEALDNNMRDIMGRPGLPFGGKTIVFGGDFRQVLPVVRKGSRAQIVAASLRSSYLWESMCHLKLVRNMRAKSDPWFAEYLLRVSGGTEEVNIDGDVRLPDEVCVPYTGDDRDLDRLIDDIYPSLNENMSNTSYITSRAILTTRNDWVDMINMRMIDRFQREQMMYHSFDTAVDDPNNYYPSEFLNTLTPNGLPPHVLKLKIGCPIMLLRNIDPANGLCNGTRLVVRGFQKNSIDAEIVFGQHAGMRVFLPRIPLCPSDDEMFPFHFKRKQFPIRLSFAMTVNRSQGQTIPNVAVYLPEPVFSHGQLYVALSRATTRLNVNVLVIPVTDDKMKKRVKKKSTINDVTYTKNIVYKEVLTP</sequence>
<dbReference type="SUPFAM" id="SSF52540">
    <property type="entry name" value="P-loop containing nucleoside triphosphate hydrolases"/>
    <property type="match status" value="2"/>
</dbReference>
<evidence type="ECO:0000256" key="3">
    <source>
        <dbReference type="RuleBase" id="RU363044"/>
    </source>
</evidence>
<dbReference type="GO" id="GO:0000723">
    <property type="term" value="P:telomere maintenance"/>
    <property type="evidence" value="ECO:0007669"/>
    <property type="project" value="InterPro"/>
</dbReference>
<proteinExistence type="inferred from homology"/>
<keyword evidence="3" id="KW-0378">Hydrolase</keyword>
<dbReference type="Pfam" id="PF21530">
    <property type="entry name" value="Pif1_2B_dom"/>
    <property type="match status" value="1"/>
</dbReference>
<dbReference type="GO" id="GO:0006310">
    <property type="term" value="P:DNA recombination"/>
    <property type="evidence" value="ECO:0007669"/>
    <property type="project" value="UniProtKB-KW"/>
</dbReference>
<evidence type="ECO:0000313" key="9">
    <source>
        <dbReference type="EMBL" id="PWZ26127.1"/>
    </source>
</evidence>
<gene>
    <name evidence="9" type="primary">pif1_146</name>
    <name evidence="9" type="ORF">Zm00014a_024087</name>
</gene>
<dbReference type="InterPro" id="IPR025476">
    <property type="entry name" value="Helitron_helicase-like"/>
</dbReference>
<reference evidence="9" key="1">
    <citation type="journal article" date="2018" name="Nat. Genet.">
        <title>Extensive intraspecific gene order and gene structural variations between Mo17 and other maize genomes.</title>
        <authorList>
            <person name="Sun S."/>
            <person name="Zhou Y."/>
            <person name="Chen J."/>
            <person name="Shi J."/>
            <person name="Zhao H."/>
            <person name="Zhao H."/>
            <person name="Song W."/>
            <person name="Zhang M."/>
            <person name="Cui Y."/>
            <person name="Dong X."/>
            <person name="Liu H."/>
            <person name="Ma X."/>
            <person name="Jiao Y."/>
            <person name="Wang B."/>
            <person name="Wei X."/>
            <person name="Stein J.C."/>
            <person name="Glaubitz J.C."/>
            <person name="Lu F."/>
            <person name="Yu G."/>
            <person name="Liang C."/>
            <person name="Fengler K."/>
            <person name="Li B."/>
            <person name="Rafalski A."/>
            <person name="Schnable P.S."/>
            <person name="Ware D.H."/>
            <person name="Buckler E.S."/>
            <person name="Lai J."/>
        </authorList>
    </citation>
    <scope>NUCLEOTIDE SEQUENCE [LARGE SCALE GENOMIC DNA]</scope>
    <source>
        <tissue evidence="9">Seedling</tissue>
    </source>
</reference>
<dbReference type="SUPFAM" id="SSF54999">
    <property type="entry name" value="Ribosomal protein S10"/>
    <property type="match status" value="1"/>
</dbReference>
<dbReference type="InterPro" id="IPR036838">
    <property type="entry name" value="Ribosomal_uS10_dom_sf"/>
</dbReference>
<evidence type="ECO:0000259" key="6">
    <source>
        <dbReference type="Pfam" id="PF05970"/>
    </source>
</evidence>
<feature type="compositionally biased region" description="Basic residues" evidence="4">
    <location>
        <begin position="129"/>
        <end position="142"/>
    </location>
</feature>
<dbReference type="GO" id="GO:0005524">
    <property type="term" value="F:ATP binding"/>
    <property type="evidence" value="ECO:0007669"/>
    <property type="project" value="UniProtKB-KW"/>
</dbReference>
<dbReference type="Proteomes" id="UP000251960">
    <property type="component" value="Chromosome 4"/>
</dbReference>
<name>A0A3L6F3A3_MAIZE</name>